<evidence type="ECO:0000313" key="2">
    <source>
        <dbReference type="EMBL" id="CAG8443241.1"/>
    </source>
</evidence>
<feature type="transmembrane region" description="Helical" evidence="1">
    <location>
        <begin position="55"/>
        <end position="78"/>
    </location>
</feature>
<comment type="caution">
    <text evidence="2">The sequence shown here is derived from an EMBL/GenBank/DDBJ whole genome shotgun (WGS) entry which is preliminary data.</text>
</comment>
<protein>
    <submittedName>
        <fullName evidence="2">1109_t:CDS:1</fullName>
    </submittedName>
</protein>
<evidence type="ECO:0000313" key="3">
    <source>
        <dbReference type="Proteomes" id="UP000789405"/>
    </source>
</evidence>
<organism evidence="2 3">
    <name type="scientific">Dentiscutata erythropus</name>
    <dbReference type="NCBI Taxonomy" id="1348616"/>
    <lineage>
        <taxon>Eukaryota</taxon>
        <taxon>Fungi</taxon>
        <taxon>Fungi incertae sedis</taxon>
        <taxon>Mucoromycota</taxon>
        <taxon>Glomeromycotina</taxon>
        <taxon>Glomeromycetes</taxon>
        <taxon>Diversisporales</taxon>
        <taxon>Gigasporaceae</taxon>
        <taxon>Dentiscutata</taxon>
    </lineage>
</organism>
<feature type="transmembrane region" description="Helical" evidence="1">
    <location>
        <begin position="182"/>
        <end position="203"/>
    </location>
</feature>
<proteinExistence type="predicted"/>
<dbReference type="EMBL" id="CAJVPY010000003">
    <property type="protein sequence ID" value="CAG8443241.1"/>
    <property type="molecule type" value="Genomic_DNA"/>
</dbReference>
<accession>A0A9N8YMD3</accession>
<evidence type="ECO:0000256" key="1">
    <source>
        <dbReference type="SAM" id="Phobius"/>
    </source>
</evidence>
<name>A0A9N8YMD3_9GLOM</name>
<keyword evidence="1" id="KW-0472">Membrane</keyword>
<keyword evidence="1" id="KW-1133">Transmembrane helix</keyword>
<dbReference type="Proteomes" id="UP000789405">
    <property type="component" value="Unassembled WGS sequence"/>
</dbReference>
<gene>
    <name evidence="2" type="ORF">DERYTH_LOCUS17</name>
</gene>
<keyword evidence="3" id="KW-1185">Reference proteome</keyword>
<dbReference type="AlphaFoldDB" id="A0A9N8YMD3"/>
<sequence>MDTFAMTEIINNNKKIGEGSSIDNEKREAQVALLTLKNNYVRALELKERVWKLDLYLIGLSLLCIIIGVFGGGSIFAFKTLLTTASSSNSSIEKGEKSDKIPDIDLTESSIHIVQSKIIDNVYDMVRKLKEKKKGLGSLENAECFWLFAGCIILFGIAGYDLYYFATGNSNGANGTLMDKTLIFIGFIGLLFCLSVGLVIQSAKRYFISEDNKKWTFYFVCPFVWCFFLIRMNKNKGFELKDVHFSHKEEEMVLYLLHGVTYNEKCHKSSH</sequence>
<keyword evidence="1" id="KW-0812">Transmembrane</keyword>
<feature type="transmembrane region" description="Helical" evidence="1">
    <location>
        <begin position="145"/>
        <end position="166"/>
    </location>
</feature>
<reference evidence="2" key="1">
    <citation type="submission" date="2021-06" db="EMBL/GenBank/DDBJ databases">
        <authorList>
            <person name="Kallberg Y."/>
            <person name="Tangrot J."/>
            <person name="Rosling A."/>
        </authorList>
    </citation>
    <scope>NUCLEOTIDE SEQUENCE</scope>
    <source>
        <strain evidence="2">MA453B</strain>
    </source>
</reference>
<feature type="transmembrane region" description="Helical" evidence="1">
    <location>
        <begin position="215"/>
        <end position="232"/>
    </location>
</feature>